<dbReference type="CDD" id="cd16913">
    <property type="entry name" value="YkuD_like"/>
    <property type="match status" value="1"/>
</dbReference>
<organism evidence="11 12">
    <name type="scientific">Stomatobaculum longum</name>
    <dbReference type="NCBI Taxonomy" id="796942"/>
    <lineage>
        <taxon>Bacteria</taxon>
        <taxon>Bacillati</taxon>
        <taxon>Bacillota</taxon>
        <taxon>Clostridia</taxon>
        <taxon>Lachnospirales</taxon>
        <taxon>Lachnospiraceae</taxon>
        <taxon>Stomatobaculum</taxon>
    </lineage>
</organism>
<evidence type="ECO:0000256" key="6">
    <source>
        <dbReference type="PROSITE-ProRule" id="PRU01373"/>
    </source>
</evidence>
<keyword evidence="5 6" id="KW-0961">Cell wall biogenesis/degradation</keyword>
<dbReference type="PANTHER" id="PTHR30582:SF33">
    <property type="entry name" value="EXPORTED PROTEIN"/>
    <property type="match status" value="1"/>
</dbReference>
<evidence type="ECO:0000256" key="5">
    <source>
        <dbReference type="ARBA" id="ARBA00023316"/>
    </source>
</evidence>
<dbReference type="RefSeq" id="WP_009532416.1">
    <property type="nucleotide sequence ID" value="NZ_JH590862.1"/>
</dbReference>
<comment type="caution">
    <text evidence="11">The sequence shown here is derived from an EMBL/GenBank/DDBJ whole genome shotgun (WGS) entry which is preliminary data.</text>
</comment>
<evidence type="ECO:0000256" key="7">
    <source>
        <dbReference type="SAM" id="Coils"/>
    </source>
</evidence>
<dbReference type="GO" id="GO:0008360">
    <property type="term" value="P:regulation of cell shape"/>
    <property type="evidence" value="ECO:0007669"/>
    <property type="project" value="UniProtKB-UniRule"/>
</dbReference>
<feature type="region of interest" description="Disordered" evidence="8">
    <location>
        <begin position="379"/>
        <end position="405"/>
    </location>
</feature>
<evidence type="ECO:0000256" key="3">
    <source>
        <dbReference type="ARBA" id="ARBA00022960"/>
    </source>
</evidence>
<sequence length="609" mass="65761">MERKQKKILGGAAAALCVCYLAGAAFFAGHTYPNSTVDGKDASLISYTRAQELITAAATEGSLGIRVKDLSYSLHRKDVLGVESRDNWKEALKDGSSFAWPVAIFQRHELLSKRTVDVHRDAVEKLLEEQGLFEVSIPAQDAKLSDYTADAGYSVLSAETGWSASKEDILNAVVEALQSDQSELDLTDTFAVQPAVTADNATLAEKAAARNALVNHDFTFFIGQATVQLDSETLNSWLRETRDGTTGLDYAALEDYVNGLQGQFEPQLAALSAEHGGENYVVDSERMMQILCAKLGINRPARESEAQKAARLAANAKKLKAAKRAARREKDKAKAEQLLKEAEAQQTQAPEYIATLKSEEDRAADAASPVLTASLRDGIFIENPDPDPAPAQAAAGAEATAAESQTAAETVQTESVNGDTIAVGAAPVETETVESLTAEGNSGDESEGGSAVKETPKSLNGEIVMAKDDLFVPVLAADPEFQLGHGLNYIDISIEKQRVILFENGRKVMESACVTGLPTRERATHYGNFRIAYKQRNRILRGSQNLYAAFVSYWMPFDGGIGLHDASWRGKFGGNIYQSNGSHGCINLPSAFAKQLYERITVGMPVYVH</sequence>
<dbReference type="InterPro" id="IPR050979">
    <property type="entry name" value="LD-transpeptidase"/>
</dbReference>
<evidence type="ECO:0000313" key="11">
    <source>
        <dbReference type="EMBL" id="EHO16984.1"/>
    </source>
</evidence>
<dbReference type="GO" id="GO:0005576">
    <property type="term" value="C:extracellular region"/>
    <property type="evidence" value="ECO:0007669"/>
    <property type="project" value="TreeGrafter"/>
</dbReference>
<feature type="active site" description="Nucleophile" evidence="6">
    <location>
        <position position="585"/>
    </location>
</feature>
<feature type="active site" description="Proton donor/acceptor" evidence="6">
    <location>
        <position position="564"/>
    </location>
</feature>
<keyword evidence="4 6" id="KW-0573">Peptidoglycan synthesis</keyword>
<accession>A0AA36Y4W9</accession>
<dbReference type="SUPFAM" id="SSF141523">
    <property type="entry name" value="L,D-transpeptidase catalytic domain-like"/>
    <property type="match status" value="1"/>
</dbReference>
<keyword evidence="3 6" id="KW-0133">Cell shape</keyword>
<comment type="pathway">
    <text evidence="1 6">Cell wall biogenesis; peptidoglycan biosynthesis.</text>
</comment>
<feature type="signal peptide" evidence="9">
    <location>
        <begin position="1"/>
        <end position="24"/>
    </location>
</feature>
<dbReference type="Pfam" id="PF03734">
    <property type="entry name" value="YkuD"/>
    <property type="match status" value="1"/>
</dbReference>
<evidence type="ECO:0000259" key="10">
    <source>
        <dbReference type="PROSITE" id="PS52029"/>
    </source>
</evidence>
<evidence type="ECO:0000256" key="8">
    <source>
        <dbReference type="SAM" id="MobiDB-lite"/>
    </source>
</evidence>
<proteinExistence type="predicted"/>
<evidence type="ECO:0000313" key="12">
    <source>
        <dbReference type="Proteomes" id="UP000018466"/>
    </source>
</evidence>
<feature type="coiled-coil region" evidence="7">
    <location>
        <begin position="302"/>
        <end position="348"/>
    </location>
</feature>
<protein>
    <recommendedName>
        <fullName evidence="10">L,D-TPase catalytic domain-containing protein</fullName>
    </recommendedName>
</protein>
<evidence type="ECO:0000256" key="2">
    <source>
        <dbReference type="ARBA" id="ARBA00022679"/>
    </source>
</evidence>
<dbReference type="PROSITE" id="PS52029">
    <property type="entry name" value="LD_TPASE"/>
    <property type="match status" value="1"/>
</dbReference>
<dbReference type="GO" id="GO:0016740">
    <property type="term" value="F:transferase activity"/>
    <property type="evidence" value="ECO:0007669"/>
    <property type="project" value="UniProtKB-KW"/>
</dbReference>
<keyword evidence="12" id="KW-1185">Reference proteome</keyword>
<dbReference type="AlphaFoldDB" id="A0AA36Y4W9"/>
<dbReference type="Proteomes" id="UP000018466">
    <property type="component" value="Unassembled WGS sequence"/>
</dbReference>
<evidence type="ECO:0000256" key="4">
    <source>
        <dbReference type="ARBA" id="ARBA00022984"/>
    </source>
</evidence>
<feature type="region of interest" description="Disordered" evidence="8">
    <location>
        <begin position="432"/>
        <end position="456"/>
    </location>
</feature>
<name>A0AA36Y4W9_9FIRM</name>
<keyword evidence="9" id="KW-0732">Signal</keyword>
<keyword evidence="7" id="KW-0175">Coiled coil</keyword>
<reference evidence="11 12" key="1">
    <citation type="submission" date="2011-10" db="EMBL/GenBank/DDBJ databases">
        <title>The Genome Sequence of Lachnospiraceae bacterium ACC2.</title>
        <authorList>
            <consortium name="The Broad Institute Genome Sequencing Platform"/>
            <person name="Earl A."/>
            <person name="Ward D."/>
            <person name="Feldgarden M."/>
            <person name="Gevers D."/>
            <person name="Sizova M."/>
            <person name="Hazen A."/>
            <person name="Epstein S."/>
            <person name="Young S.K."/>
            <person name="Zeng Q."/>
            <person name="Gargeya S."/>
            <person name="Fitzgerald M."/>
            <person name="Haas B."/>
            <person name="Abouelleil A."/>
            <person name="Alvarado L."/>
            <person name="Arachchi H.M."/>
            <person name="Berlin A."/>
            <person name="Brown A."/>
            <person name="Chapman S.B."/>
            <person name="Chen Z."/>
            <person name="Dunbar C."/>
            <person name="Freedman E."/>
            <person name="Gearin G."/>
            <person name="Goldberg J."/>
            <person name="Griggs A."/>
            <person name="Gujja S."/>
            <person name="Heiman D."/>
            <person name="Howarth C."/>
            <person name="Larson L."/>
            <person name="Lui A."/>
            <person name="MacDonald P.J.P."/>
            <person name="Montmayeur A."/>
            <person name="Murphy C."/>
            <person name="Neiman D."/>
            <person name="Pearson M."/>
            <person name="Priest M."/>
            <person name="Roberts A."/>
            <person name="Saif S."/>
            <person name="Shea T."/>
            <person name="Shenoy N."/>
            <person name="Sisk P."/>
            <person name="Stolte C."/>
            <person name="Sykes S."/>
            <person name="Wortman J."/>
            <person name="Nusbaum C."/>
            <person name="Birren B."/>
        </authorList>
    </citation>
    <scope>NUCLEOTIDE SEQUENCE [LARGE SCALE GENOMIC DNA]</scope>
    <source>
        <strain evidence="11 12">ACC2</strain>
    </source>
</reference>
<dbReference type="Gene3D" id="2.40.440.10">
    <property type="entry name" value="L,D-transpeptidase catalytic domain-like"/>
    <property type="match status" value="1"/>
</dbReference>
<dbReference type="GO" id="GO:0018104">
    <property type="term" value="P:peptidoglycan-protein cross-linking"/>
    <property type="evidence" value="ECO:0007669"/>
    <property type="project" value="TreeGrafter"/>
</dbReference>
<dbReference type="GO" id="GO:0071555">
    <property type="term" value="P:cell wall organization"/>
    <property type="evidence" value="ECO:0007669"/>
    <property type="project" value="UniProtKB-UniRule"/>
</dbReference>
<evidence type="ECO:0000256" key="9">
    <source>
        <dbReference type="SAM" id="SignalP"/>
    </source>
</evidence>
<keyword evidence="2" id="KW-0808">Transferase</keyword>
<feature type="compositionally biased region" description="Low complexity" evidence="8">
    <location>
        <begin position="390"/>
        <end position="405"/>
    </location>
</feature>
<evidence type="ECO:0000256" key="1">
    <source>
        <dbReference type="ARBA" id="ARBA00004752"/>
    </source>
</evidence>
<dbReference type="InterPro" id="IPR038063">
    <property type="entry name" value="Transpep_catalytic_dom"/>
</dbReference>
<dbReference type="GO" id="GO:0071972">
    <property type="term" value="F:peptidoglycan L,D-transpeptidase activity"/>
    <property type="evidence" value="ECO:0007669"/>
    <property type="project" value="TreeGrafter"/>
</dbReference>
<feature type="chain" id="PRO_5041461220" description="L,D-TPase catalytic domain-containing protein" evidence="9">
    <location>
        <begin position="25"/>
        <end position="609"/>
    </location>
</feature>
<dbReference type="EMBL" id="AGEL01000006">
    <property type="protein sequence ID" value="EHO16984.1"/>
    <property type="molecule type" value="Genomic_DNA"/>
</dbReference>
<dbReference type="InterPro" id="IPR005490">
    <property type="entry name" value="LD_TPept_cat_dom"/>
</dbReference>
<gene>
    <name evidence="11" type="ORF">HMPREF9623_00583</name>
</gene>
<dbReference type="GeneID" id="86941804"/>
<dbReference type="PANTHER" id="PTHR30582">
    <property type="entry name" value="L,D-TRANSPEPTIDASE"/>
    <property type="match status" value="1"/>
</dbReference>
<feature type="domain" description="L,D-TPase catalytic" evidence="10">
    <location>
        <begin position="488"/>
        <end position="609"/>
    </location>
</feature>